<reference evidence="3" key="1">
    <citation type="journal article" date="2019" name="Int. J. Syst. Evol. Microbiol.">
        <title>The Global Catalogue of Microorganisms (GCM) 10K type strain sequencing project: providing services to taxonomists for standard genome sequencing and annotation.</title>
        <authorList>
            <consortium name="The Broad Institute Genomics Platform"/>
            <consortium name="The Broad Institute Genome Sequencing Center for Infectious Disease"/>
            <person name="Wu L."/>
            <person name="Ma J."/>
        </authorList>
    </citation>
    <scope>NUCLEOTIDE SEQUENCE [LARGE SCALE GENOMIC DNA]</scope>
    <source>
        <strain evidence="3">CCUG 36916</strain>
    </source>
</reference>
<dbReference type="RefSeq" id="WP_192282948.1">
    <property type="nucleotide sequence ID" value="NZ_JBHSTT010000010.1"/>
</dbReference>
<dbReference type="Proteomes" id="UP001596237">
    <property type="component" value="Unassembled WGS sequence"/>
</dbReference>
<evidence type="ECO:0000259" key="1">
    <source>
        <dbReference type="Pfam" id="PF03374"/>
    </source>
</evidence>
<evidence type="ECO:0000313" key="2">
    <source>
        <dbReference type="EMBL" id="MFC6388352.1"/>
    </source>
</evidence>
<name>A0ABW1WLU1_9HYPH</name>
<dbReference type="Pfam" id="PF09669">
    <property type="entry name" value="Phage_pRha"/>
    <property type="match status" value="1"/>
</dbReference>
<dbReference type="EMBL" id="JBHSTT010000010">
    <property type="protein sequence ID" value="MFC6388352.1"/>
    <property type="molecule type" value="Genomic_DNA"/>
</dbReference>
<evidence type="ECO:0000313" key="3">
    <source>
        <dbReference type="Proteomes" id="UP001596237"/>
    </source>
</evidence>
<dbReference type="Pfam" id="PF03374">
    <property type="entry name" value="ANT"/>
    <property type="match status" value="1"/>
</dbReference>
<gene>
    <name evidence="2" type="ORF">ACFQDP_03115</name>
</gene>
<dbReference type="InterPro" id="IPR014054">
    <property type="entry name" value="Phage_regulatory_Rha"/>
</dbReference>
<sequence length="246" mass="27857">MSQAEETHSTLCRHAPTFGALPTTMSSMEIAERTKKKHPHVMRDIREMLDGLGEAPSKFGSSYRAGNAKMEPCFNLPKRECLILVSGYSVELRAAIIDRWQELEARETQPRFVLDPSDPKVMLAVFDHLQKQVAEKDEIIATQGVQVKKLERLEGAKGSMCITDAAKTLGTGRDALFARLQAERWIFKRAGNKNWLAYDDKRRSGYLEHDDHLYQDNEGRERVATRVLVTAKGLVKLAEVLNRPLH</sequence>
<accession>A0ABW1WLU1</accession>
<keyword evidence="3" id="KW-1185">Reference proteome</keyword>
<feature type="domain" description="Antirepressor protein C-terminal" evidence="1">
    <location>
        <begin position="140"/>
        <end position="241"/>
    </location>
</feature>
<dbReference type="InterPro" id="IPR005039">
    <property type="entry name" value="Ant_C"/>
</dbReference>
<protein>
    <submittedName>
        <fullName evidence="2">Phage antirepressor KilAC domain-containing protein</fullName>
    </submittedName>
</protein>
<comment type="caution">
    <text evidence="2">The sequence shown here is derived from an EMBL/GenBank/DDBJ whole genome shotgun (WGS) entry which is preliminary data.</text>
</comment>
<organism evidence="2 3">
    <name type="scientific">Methylorubrum zatmanii</name>
    <dbReference type="NCBI Taxonomy" id="29429"/>
    <lineage>
        <taxon>Bacteria</taxon>
        <taxon>Pseudomonadati</taxon>
        <taxon>Pseudomonadota</taxon>
        <taxon>Alphaproteobacteria</taxon>
        <taxon>Hyphomicrobiales</taxon>
        <taxon>Methylobacteriaceae</taxon>
        <taxon>Methylorubrum</taxon>
    </lineage>
</organism>
<proteinExistence type="predicted"/>